<evidence type="ECO:0000313" key="1">
    <source>
        <dbReference type="EMBL" id="MDZ5087214.1"/>
    </source>
</evidence>
<name>A0ACC6MJQ7_MYCPF</name>
<proteinExistence type="predicted"/>
<evidence type="ECO:0000313" key="2">
    <source>
        <dbReference type="Proteomes" id="UP001289645"/>
    </source>
</evidence>
<keyword evidence="2" id="KW-1185">Reference proteome</keyword>
<dbReference type="EMBL" id="JAOXLN010000018">
    <property type="protein sequence ID" value="MDZ5087214.1"/>
    <property type="molecule type" value="Genomic_DNA"/>
</dbReference>
<sequence>MNERSALVTGASSGIGLAVTRALRREGFAVTMVARDPAKLAAAAGQVAEGAGPPVQQLAGSVTEEAFLDDVVAFHTARHGALDILVNNAGVSGRRLVGDITADFLDHQLAVNIRAVVLLTDKALPLLKAAVRQRGCAQVVNTASNAGKRGEATLSSYSATKAAVVGFTEALHDELAPSGIKATAVCPGLVDTPMADGYRGEVAASTMITPSDVAEVVAMTTRLSAACIIPEVVLLRPTEWLQPDEVRSGLG</sequence>
<organism evidence="1 2">
    <name type="scientific">Mycolicibacterium parafortuitum</name>
    <name type="common">Mycobacterium parafortuitum</name>
    <dbReference type="NCBI Taxonomy" id="39692"/>
    <lineage>
        <taxon>Bacteria</taxon>
        <taxon>Bacillati</taxon>
        <taxon>Actinomycetota</taxon>
        <taxon>Actinomycetes</taxon>
        <taxon>Mycobacteriales</taxon>
        <taxon>Mycobacteriaceae</taxon>
        <taxon>Mycolicibacterium</taxon>
    </lineage>
</organism>
<accession>A0ACC6MJQ7</accession>
<comment type="caution">
    <text evidence="1">The sequence shown here is derived from an EMBL/GenBank/DDBJ whole genome shotgun (WGS) entry which is preliminary data.</text>
</comment>
<reference evidence="1 2" key="1">
    <citation type="journal article" date="2021" name="Chemosphere">
        <title>Bioballs carrying a syntrophic Rhodococcus and Mycolicibacterium consortium for simultaneous sorption and biodegradation of fuel oil in contaminated freshwater.</title>
        <authorList>
            <person name="Naloka K."/>
            <person name="Polrit D."/>
            <person name="Muangchinda C."/>
            <person name="Thoetkiattikul H."/>
            <person name="Pinyakong O."/>
        </authorList>
    </citation>
    <scope>NUCLEOTIDE SEQUENCE [LARGE SCALE GENOMIC DNA]</scope>
    <source>
        <strain evidence="1 2">J101</strain>
    </source>
</reference>
<gene>
    <name evidence="1" type="ORF">OHX15_17635</name>
</gene>
<dbReference type="Proteomes" id="UP001289645">
    <property type="component" value="Unassembled WGS sequence"/>
</dbReference>
<protein>
    <submittedName>
        <fullName evidence="1">SDR family oxidoreductase</fullName>
    </submittedName>
</protein>